<keyword evidence="4" id="KW-0564">Palmitate</keyword>
<evidence type="ECO:0000256" key="6">
    <source>
        <dbReference type="PIRNR" id="PIRNR002854"/>
    </source>
</evidence>
<dbReference type="GO" id="GO:0016020">
    <property type="term" value="C:membrane"/>
    <property type="evidence" value="ECO:0007669"/>
    <property type="project" value="UniProtKB-SubCell"/>
</dbReference>
<keyword evidence="2" id="KW-0732">Signal</keyword>
<dbReference type="PANTHER" id="PTHR30429">
    <property type="entry name" value="D-METHIONINE-BINDING LIPOPROTEIN METQ"/>
    <property type="match status" value="1"/>
</dbReference>
<dbReference type="STRING" id="758803.SAMN05421803_102331"/>
<protein>
    <recommendedName>
        <fullName evidence="6">Lipoprotein</fullName>
    </recommendedName>
</protein>
<evidence type="ECO:0000256" key="3">
    <source>
        <dbReference type="ARBA" id="ARBA00023136"/>
    </source>
</evidence>
<dbReference type="OrthoDB" id="9812878at2"/>
<reference evidence="8 9" key="1">
    <citation type="submission" date="2016-11" db="EMBL/GenBank/DDBJ databases">
        <authorList>
            <person name="Jaros S."/>
            <person name="Januszkiewicz K."/>
            <person name="Wedrychowicz H."/>
        </authorList>
    </citation>
    <scope>NUCLEOTIDE SEQUENCE [LARGE SCALE GENOMIC DNA]</scope>
    <source>
        <strain evidence="8 9">CGMCC 4.5723</strain>
    </source>
</reference>
<evidence type="ECO:0000256" key="7">
    <source>
        <dbReference type="PIRSR" id="PIRSR002854-1"/>
    </source>
</evidence>
<evidence type="ECO:0000256" key="1">
    <source>
        <dbReference type="ARBA" id="ARBA00004635"/>
    </source>
</evidence>
<dbReference type="PROSITE" id="PS51257">
    <property type="entry name" value="PROKAR_LIPOPROTEIN"/>
    <property type="match status" value="1"/>
</dbReference>
<evidence type="ECO:0000313" key="9">
    <source>
        <dbReference type="Proteomes" id="UP000184452"/>
    </source>
</evidence>
<dbReference type="InterPro" id="IPR004872">
    <property type="entry name" value="Lipoprotein_NlpA"/>
</dbReference>
<sequence>MTGDRAGAPWGRALRGAGAAALAAAVLAACGSPSERAGEGTDDEGLTALRVGATPTPHAEILRFVEENLAADAGLRLEIVEYTDYNQPNAALAEGELDANYYQTVPFLEEYLAGNTDADLSYVSDVHLEAFGVYSEDAADLEDLPRGAEIGVPNDTSNLGRALRLLADSGVISLAEGAEGAGGSPALDDVEDGPLGVEITPVEAAQLPRSLQDLDAAVVNGNYALEADLPETANALAWEGTENNPYANGLVVRSEDAGAEDIVRLDELLHSPRVRDFMEERWQGIVIPVGGEASPPASGPSD</sequence>
<dbReference type="PANTHER" id="PTHR30429:SF0">
    <property type="entry name" value="METHIONINE-BINDING LIPOPROTEIN METQ"/>
    <property type="match status" value="1"/>
</dbReference>
<keyword evidence="5 6" id="KW-0449">Lipoprotein</keyword>
<dbReference type="Pfam" id="PF03180">
    <property type="entry name" value="Lipoprotein_9"/>
    <property type="match status" value="1"/>
</dbReference>
<dbReference type="PIRSF" id="PIRSF002854">
    <property type="entry name" value="MetQ"/>
    <property type="match status" value="1"/>
</dbReference>
<evidence type="ECO:0000256" key="4">
    <source>
        <dbReference type="ARBA" id="ARBA00023139"/>
    </source>
</evidence>
<feature type="lipid moiety-binding region" description="S-diacylglycerol cysteine" evidence="7">
    <location>
        <position position="30"/>
    </location>
</feature>
<comment type="subcellular location">
    <subcellularLocation>
        <location evidence="1">Membrane</location>
        <topology evidence="1">Lipid-anchor</topology>
    </subcellularLocation>
</comment>
<dbReference type="RefSeq" id="WP_073376188.1">
    <property type="nucleotide sequence ID" value="NZ_FQZK01000002.1"/>
</dbReference>
<evidence type="ECO:0000313" key="8">
    <source>
        <dbReference type="EMBL" id="SHI86487.1"/>
    </source>
</evidence>
<evidence type="ECO:0000256" key="5">
    <source>
        <dbReference type="ARBA" id="ARBA00023288"/>
    </source>
</evidence>
<gene>
    <name evidence="8" type="ORF">SAMN05421803_102331</name>
</gene>
<name>A0A1M6ELU5_9ACTN</name>
<proteinExistence type="inferred from homology"/>
<evidence type="ECO:0000256" key="2">
    <source>
        <dbReference type="ARBA" id="ARBA00022729"/>
    </source>
</evidence>
<comment type="similarity">
    <text evidence="6">Belongs to the nlpA lipoprotein family.</text>
</comment>
<dbReference type="AlphaFoldDB" id="A0A1M6ELU5"/>
<keyword evidence="3" id="KW-0472">Membrane</keyword>
<accession>A0A1M6ELU5</accession>
<dbReference type="EMBL" id="FQZK01000002">
    <property type="protein sequence ID" value="SHI86487.1"/>
    <property type="molecule type" value="Genomic_DNA"/>
</dbReference>
<organism evidence="8 9">
    <name type="scientific">Nocardiopsis flavescens</name>
    <dbReference type="NCBI Taxonomy" id="758803"/>
    <lineage>
        <taxon>Bacteria</taxon>
        <taxon>Bacillati</taxon>
        <taxon>Actinomycetota</taxon>
        <taxon>Actinomycetes</taxon>
        <taxon>Streptosporangiales</taxon>
        <taxon>Nocardiopsidaceae</taxon>
        <taxon>Nocardiopsis</taxon>
    </lineage>
</organism>
<dbReference type="Gene3D" id="3.40.190.10">
    <property type="entry name" value="Periplasmic binding protein-like II"/>
    <property type="match status" value="2"/>
</dbReference>
<dbReference type="SUPFAM" id="SSF53850">
    <property type="entry name" value="Periplasmic binding protein-like II"/>
    <property type="match status" value="1"/>
</dbReference>
<keyword evidence="9" id="KW-1185">Reference proteome</keyword>
<dbReference type="Proteomes" id="UP000184452">
    <property type="component" value="Unassembled WGS sequence"/>
</dbReference>